<dbReference type="GO" id="GO:0005840">
    <property type="term" value="C:ribosome"/>
    <property type="evidence" value="ECO:0007669"/>
    <property type="project" value="UniProtKB-KW"/>
</dbReference>
<dbReference type="AlphaFoldDB" id="A0AAN6K120"/>
<organism evidence="2 3">
    <name type="scientific">Tilletia horrida</name>
    <dbReference type="NCBI Taxonomy" id="155126"/>
    <lineage>
        <taxon>Eukaryota</taxon>
        <taxon>Fungi</taxon>
        <taxon>Dikarya</taxon>
        <taxon>Basidiomycota</taxon>
        <taxon>Ustilaginomycotina</taxon>
        <taxon>Exobasidiomycetes</taxon>
        <taxon>Tilletiales</taxon>
        <taxon>Tilletiaceae</taxon>
        <taxon>Tilletia</taxon>
    </lineage>
</organism>
<feature type="region of interest" description="Disordered" evidence="1">
    <location>
        <begin position="33"/>
        <end position="82"/>
    </location>
</feature>
<gene>
    <name evidence="2" type="primary">MRPL35</name>
    <name evidence="2" type="ORF">OC846_000305</name>
</gene>
<keyword evidence="3" id="KW-1185">Reference proteome</keyword>
<dbReference type="Gene3D" id="1.20.58.1180">
    <property type="match status" value="1"/>
</dbReference>
<feature type="compositionally biased region" description="Low complexity" evidence="1">
    <location>
        <begin position="33"/>
        <end position="61"/>
    </location>
</feature>
<dbReference type="PANTHER" id="PTHR11362">
    <property type="entry name" value="PHOSPHATIDYLETHANOLAMINE-BINDING PROTEIN"/>
    <property type="match status" value="1"/>
</dbReference>
<dbReference type="InterPro" id="IPR036610">
    <property type="entry name" value="PEBP-like_sf"/>
</dbReference>
<dbReference type="InterPro" id="IPR008914">
    <property type="entry name" value="PEBP"/>
</dbReference>
<evidence type="ECO:0000313" key="2">
    <source>
        <dbReference type="EMBL" id="KAK0557738.1"/>
    </source>
</evidence>
<reference evidence="2" key="1">
    <citation type="journal article" date="2023" name="PhytoFront">
        <title>Draft Genome Resources of Seven Strains of Tilletia horrida, Causal Agent of Kernel Smut of Rice.</title>
        <authorList>
            <person name="Khanal S."/>
            <person name="Antony Babu S."/>
            <person name="Zhou X.G."/>
        </authorList>
    </citation>
    <scope>NUCLEOTIDE SEQUENCE</scope>
    <source>
        <strain evidence="2">TX6</strain>
    </source>
</reference>
<sequence length="383" mass="41566">MAAYRTVRQKLLCPLYQAGGSSLPCSWISSSAPASAASASPASSSSSSSSPSSTPSTSSATGPGDTRIASQWKPALPPGREPAYDAALESLKEHRNQQSDKDGVEAWVNDPEVLWKFAHDDVDLSQPVFRFLREKAWRQNGALDRLLERIRAMNVVPDVLPTIAPTVDVQVAYGAGSGIGDHGGEGGDVWPGVFVNTTKTLSPPQLTVTPFHAEVRKYTILMVDPDVPNELSASFDTFVHWHVSNVPLSATQTSVSAVSANELQAYIPPHPQDGSPYHRYTTVVFEQTGEAAPAALSARTLSPAAVQKYVQENSLRPVGIHFFRQICKDKETKRVVETIYRDTLGREAPTYGNLPKSDPFRDSAGYRHSRYFESADELAAQAI</sequence>
<evidence type="ECO:0000256" key="1">
    <source>
        <dbReference type="SAM" id="MobiDB-lite"/>
    </source>
</evidence>
<keyword evidence="2" id="KW-0687">Ribonucleoprotein</keyword>
<dbReference type="Proteomes" id="UP001176517">
    <property type="component" value="Unassembled WGS sequence"/>
</dbReference>
<dbReference type="Pfam" id="PF01161">
    <property type="entry name" value="PBP"/>
    <property type="match status" value="1"/>
</dbReference>
<dbReference type="EMBL" id="JAPDMZ010000003">
    <property type="protein sequence ID" value="KAK0557738.1"/>
    <property type="molecule type" value="Genomic_DNA"/>
</dbReference>
<comment type="caution">
    <text evidence="2">The sequence shown here is derived from an EMBL/GenBank/DDBJ whole genome shotgun (WGS) entry which is preliminary data.</text>
</comment>
<dbReference type="SUPFAM" id="SSF49777">
    <property type="entry name" value="PEBP-like"/>
    <property type="match status" value="1"/>
</dbReference>
<keyword evidence="2" id="KW-0689">Ribosomal protein</keyword>
<name>A0AAN6K120_9BASI</name>
<dbReference type="Gene3D" id="3.90.280.10">
    <property type="entry name" value="PEBP-like"/>
    <property type="match status" value="1"/>
</dbReference>
<dbReference type="CDD" id="cd00866">
    <property type="entry name" value="PEBP_euk"/>
    <property type="match status" value="1"/>
</dbReference>
<dbReference type="InterPro" id="IPR035810">
    <property type="entry name" value="PEBP_euk"/>
</dbReference>
<dbReference type="PANTHER" id="PTHR11362:SF82">
    <property type="entry name" value="PHOSPHATIDYLETHANOLAMINE-BINDING PROTEIN 4"/>
    <property type="match status" value="1"/>
</dbReference>
<protein>
    <submittedName>
        <fullName evidence="2">Mitochondrial 54S ribosomal protein YmL35</fullName>
    </submittedName>
</protein>
<evidence type="ECO:0000313" key="3">
    <source>
        <dbReference type="Proteomes" id="UP001176517"/>
    </source>
</evidence>
<accession>A0AAN6K120</accession>
<proteinExistence type="predicted"/>